<protein>
    <submittedName>
        <fullName evidence="1">Uncharacterized protein</fullName>
    </submittedName>
</protein>
<sequence>MSNDYEERATMIAAVEFTLTTRTIQQSLLCGCLQECWLLRKGSSVDSDENEEELYAAGNMVIGSRGNKSQASHVYKAFTSHVPNTTGVDFILCRHYSEMLTYEPLTTVQFKKNMDKNKR</sequence>
<reference evidence="1" key="1">
    <citation type="submission" date="2025-08" db="UniProtKB">
        <authorList>
            <consortium name="Ensembl"/>
        </authorList>
    </citation>
    <scope>IDENTIFICATION</scope>
</reference>
<dbReference type="Ensembl" id="ENSOKIT00005050255.1">
    <property type="protein sequence ID" value="ENSOKIP00005047665.1"/>
    <property type="gene ID" value="ENSOKIG00005020023.1"/>
</dbReference>
<evidence type="ECO:0000313" key="1">
    <source>
        <dbReference type="Ensembl" id="ENSOKIP00005047665.1"/>
    </source>
</evidence>
<name>A0A8C7GSI4_ONCKI</name>
<reference evidence="1" key="2">
    <citation type="submission" date="2025-09" db="UniProtKB">
        <authorList>
            <consortium name="Ensembl"/>
        </authorList>
    </citation>
    <scope>IDENTIFICATION</scope>
</reference>
<dbReference type="Proteomes" id="UP000694557">
    <property type="component" value="Unassembled WGS sequence"/>
</dbReference>
<dbReference type="GeneTree" id="ENSGT01010000230060"/>
<keyword evidence="2" id="KW-1185">Reference proteome</keyword>
<accession>A0A8C7GSI4</accession>
<dbReference type="AlphaFoldDB" id="A0A8C7GSI4"/>
<evidence type="ECO:0000313" key="2">
    <source>
        <dbReference type="Proteomes" id="UP000694557"/>
    </source>
</evidence>
<proteinExistence type="predicted"/>
<organism evidence="1 2">
    <name type="scientific">Oncorhynchus kisutch</name>
    <name type="common">Coho salmon</name>
    <name type="synonym">Salmo kisutch</name>
    <dbReference type="NCBI Taxonomy" id="8019"/>
    <lineage>
        <taxon>Eukaryota</taxon>
        <taxon>Metazoa</taxon>
        <taxon>Chordata</taxon>
        <taxon>Craniata</taxon>
        <taxon>Vertebrata</taxon>
        <taxon>Euteleostomi</taxon>
        <taxon>Actinopterygii</taxon>
        <taxon>Neopterygii</taxon>
        <taxon>Teleostei</taxon>
        <taxon>Protacanthopterygii</taxon>
        <taxon>Salmoniformes</taxon>
        <taxon>Salmonidae</taxon>
        <taxon>Salmoninae</taxon>
        <taxon>Oncorhynchus</taxon>
    </lineage>
</organism>